<comment type="caution">
    <text evidence="8">The sequence shown here is derived from an EMBL/GenBank/DDBJ whole genome shotgun (WGS) entry which is preliminary data.</text>
</comment>
<evidence type="ECO:0000256" key="4">
    <source>
        <dbReference type="ARBA" id="ARBA00022692"/>
    </source>
</evidence>
<evidence type="ECO:0000313" key="8">
    <source>
        <dbReference type="EMBL" id="KAI0524592.1"/>
    </source>
</evidence>
<feature type="transmembrane region" description="Helical" evidence="7">
    <location>
        <begin position="206"/>
        <end position="231"/>
    </location>
</feature>
<reference evidence="8" key="1">
    <citation type="journal article" date="2022" name="Front. Genet.">
        <title>Chromosome-Scale Assembly of the Dendrobium nobile Genome Provides Insights Into the Molecular Mechanism of the Biosynthesis of the Medicinal Active Ingredient of Dendrobium.</title>
        <authorList>
            <person name="Xu Q."/>
            <person name="Niu S.-C."/>
            <person name="Li K.-L."/>
            <person name="Zheng P.-J."/>
            <person name="Zhang X.-J."/>
            <person name="Jia Y."/>
            <person name="Liu Y."/>
            <person name="Niu Y.-X."/>
            <person name="Yu L.-H."/>
            <person name="Chen D.-F."/>
            <person name="Zhang G.-Q."/>
        </authorList>
    </citation>
    <scope>NUCLEOTIDE SEQUENCE</scope>
    <source>
        <tissue evidence="8">Leaf</tissue>
    </source>
</reference>
<dbReference type="GO" id="GO:0005345">
    <property type="term" value="F:purine nucleobase transmembrane transporter activity"/>
    <property type="evidence" value="ECO:0007669"/>
    <property type="project" value="TreeGrafter"/>
</dbReference>
<dbReference type="GO" id="GO:0015854">
    <property type="term" value="P:guanine transport"/>
    <property type="evidence" value="ECO:0007669"/>
    <property type="project" value="TreeGrafter"/>
</dbReference>
<dbReference type="EMBL" id="JAGYWB010000004">
    <property type="protein sequence ID" value="KAI0524592.1"/>
    <property type="molecule type" value="Genomic_DNA"/>
</dbReference>
<feature type="transmembrane region" description="Helical" evidence="7">
    <location>
        <begin position="251"/>
        <end position="270"/>
    </location>
</feature>
<evidence type="ECO:0000256" key="2">
    <source>
        <dbReference type="ARBA" id="ARBA00005697"/>
    </source>
</evidence>
<evidence type="ECO:0000256" key="3">
    <source>
        <dbReference type="ARBA" id="ARBA00022448"/>
    </source>
</evidence>
<dbReference type="OrthoDB" id="431212at2759"/>
<comment type="subcellular location">
    <subcellularLocation>
        <location evidence="1">Membrane</location>
        <topology evidence="1">Multi-pass membrane protein</topology>
    </subcellularLocation>
</comment>
<name>A0A8T3BZ21_DENNO</name>
<keyword evidence="4 7" id="KW-0812">Transmembrane</keyword>
<accession>A0A8T3BZ21</accession>
<dbReference type="InterPro" id="IPR045018">
    <property type="entry name" value="Azg-like"/>
</dbReference>
<sequence>MNRERKSDSEMGKGTCSRLAEAWQCGESRLNRTISQSRVGCYFKLEARKTTFTKELRAGLATFLTMAYIISVNSSILTDSGGPCTIHDCTADPHIQPGPIPDCRLQRNPGYDRCLAETKSDLVVATAAAAAIGSLAMGVFANLPLALAPGMGANAFFTFNMVGFHGTGPLTYGAALAAVMLEGALFLTISALGLRGRLSRLIPRGIRLASAAGIGIFLAFTGLQAGQGVGLVGPSASTLVTLSAGALERPAFWLSAAGFVLAAFCLARGLKGGMIYSIVFVTVVSWFRRTQVTIFPLTPAGDAAYAHFRRVVDLHKIKRTAGMVDFKGLKSRAALVPLLTLLYVDILDTTGSMYSMAEYAGFADEKGGFEGEYNAFLVDAGSTIVGAAMGTTTMTTYIESTAGIKEGGRTGLTSVATAVCFVAAIFFTPVLTSVPNWAVGPALVMVGMMMMKLVKEIEWGEAKEAVPAFLTMILMPLTFSIANGIIAGIAVHIVMNLYEYGEVAARWVCRARVAVGEGRNQVSAAAGDVQAAAVVPPV</sequence>
<dbReference type="InterPro" id="IPR006043">
    <property type="entry name" value="NCS2"/>
</dbReference>
<evidence type="ECO:0000313" key="9">
    <source>
        <dbReference type="Proteomes" id="UP000829196"/>
    </source>
</evidence>
<dbReference type="PANTHER" id="PTHR43337:SF13">
    <property type="entry name" value="ADENINE_GUANINE PERMEASE AZG2"/>
    <property type="match status" value="1"/>
</dbReference>
<feature type="transmembrane region" description="Helical" evidence="7">
    <location>
        <begin position="410"/>
        <end position="431"/>
    </location>
</feature>
<evidence type="ECO:0008006" key="10">
    <source>
        <dbReference type="Google" id="ProtNLM"/>
    </source>
</evidence>
<dbReference type="AlphaFoldDB" id="A0A8T3BZ21"/>
<evidence type="ECO:0000256" key="6">
    <source>
        <dbReference type="ARBA" id="ARBA00023136"/>
    </source>
</evidence>
<dbReference type="PANTHER" id="PTHR43337">
    <property type="entry name" value="XANTHINE/URACIL PERMEASE C887.17-RELATED"/>
    <property type="match status" value="1"/>
</dbReference>
<feature type="transmembrane region" description="Helical" evidence="7">
    <location>
        <begin position="122"/>
        <end position="150"/>
    </location>
</feature>
<evidence type="ECO:0000256" key="7">
    <source>
        <dbReference type="SAM" id="Phobius"/>
    </source>
</evidence>
<keyword evidence="9" id="KW-1185">Reference proteome</keyword>
<gene>
    <name evidence="8" type="ORF">KFK09_003969</name>
</gene>
<keyword evidence="6 7" id="KW-0472">Membrane</keyword>
<evidence type="ECO:0000256" key="1">
    <source>
        <dbReference type="ARBA" id="ARBA00004141"/>
    </source>
</evidence>
<dbReference type="SMR" id="A0A8T3BZ21"/>
<feature type="transmembrane region" description="Helical" evidence="7">
    <location>
        <begin position="466"/>
        <end position="494"/>
    </location>
</feature>
<proteinExistence type="inferred from homology"/>
<keyword evidence="5 7" id="KW-1133">Transmembrane helix</keyword>
<protein>
    <recommendedName>
        <fullName evidence="10">Adenine/guanine permease AZG2</fullName>
    </recommendedName>
</protein>
<comment type="similarity">
    <text evidence="2">Belongs to the nucleobase:cation symporter-2 (NCS2) (TC 2.A.40) family. Azg-like subfamily.</text>
</comment>
<dbReference type="Pfam" id="PF00860">
    <property type="entry name" value="Xan_ur_permease"/>
    <property type="match status" value="1"/>
</dbReference>
<dbReference type="Proteomes" id="UP000829196">
    <property type="component" value="Unassembled WGS sequence"/>
</dbReference>
<feature type="transmembrane region" description="Helical" evidence="7">
    <location>
        <begin position="170"/>
        <end position="194"/>
    </location>
</feature>
<dbReference type="GO" id="GO:0005886">
    <property type="term" value="C:plasma membrane"/>
    <property type="evidence" value="ECO:0007669"/>
    <property type="project" value="TreeGrafter"/>
</dbReference>
<dbReference type="GO" id="GO:0015853">
    <property type="term" value="P:adenine transport"/>
    <property type="evidence" value="ECO:0007669"/>
    <property type="project" value="TreeGrafter"/>
</dbReference>
<keyword evidence="3" id="KW-0813">Transport</keyword>
<organism evidence="8 9">
    <name type="scientific">Dendrobium nobile</name>
    <name type="common">Orchid</name>
    <dbReference type="NCBI Taxonomy" id="94219"/>
    <lineage>
        <taxon>Eukaryota</taxon>
        <taxon>Viridiplantae</taxon>
        <taxon>Streptophyta</taxon>
        <taxon>Embryophyta</taxon>
        <taxon>Tracheophyta</taxon>
        <taxon>Spermatophyta</taxon>
        <taxon>Magnoliopsida</taxon>
        <taxon>Liliopsida</taxon>
        <taxon>Asparagales</taxon>
        <taxon>Orchidaceae</taxon>
        <taxon>Epidendroideae</taxon>
        <taxon>Malaxideae</taxon>
        <taxon>Dendrobiinae</taxon>
        <taxon>Dendrobium</taxon>
    </lineage>
</organism>
<evidence type="ECO:0000256" key="5">
    <source>
        <dbReference type="ARBA" id="ARBA00022989"/>
    </source>
</evidence>